<comment type="caution">
    <text evidence="2">The sequence shown here is derived from an EMBL/GenBank/DDBJ whole genome shotgun (WGS) entry which is preliminary data.</text>
</comment>
<protein>
    <recommendedName>
        <fullName evidence="1">NAD-dependent epimerase/dehydratase domain-containing protein</fullName>
    </recommendedName>
</protein>
<sequence>MGVGQFNREKSTELDSGVEYGRSCGENRLLVPGFLRPSRQCPGNHTRSNRWVASGHSGMNFIIGSRGRLGQAIAEQYPANEVTCIDRAVYERWAEPDLIPAITTYFSKCAQVGAVVYICSGLLDPRLPAQQLHDVNFRLPHNIITAVASAGVRVVTFGTAMERTLTSNPYVQSKLLLSQFVESVGGGDLRPAHIRIHTLYGLAEPSPFMFLGQILSALRAGTPFEMTQGRQLREYHHVMDDAVAIKSLVDNRVEGIIELSHGMPVSLGDLAKAIFKAFDKTHLLRLGALPEPTQENFSHVFERPDALDGIVFRDSIESVVDYMKKQLRKL</sequence>
<reference evidence="2 3" key="1">
    <citation type="submission" date="2018-08" db="EMBL/GenBank/DDBJ databases">
        <title>Recombination of ecologically and evolutionarily significant loci maintains genetic cohesion in the Pseudomonas syringae species complex.</title>
        <authorList>
            <person name="Dillon M."/>
            <person name="Thakur S."/>
            <person name="Almeida R.N.D."/>
            <person name="Weir B.S."/>
            <person name="Guttman D.S."/>
        </authorList>
    </citation>
    <scope>NUCLEOTIDE SEQUENCE [LARGE SCALE GENOMIC DNA]</scope>
    <source>
        <strain evidence="2 3">ICMP 13927</strain>
    </source>
</reference>
<evidence type="ECO:0000313" key="2">
    <source>
        <dbReference type="EMBL" id="RMS81004.1"/>
    </source>
</evidence>
<evidence type="ECO:0000259" key="1">
    <source>
        <dbReference type="Pfam" id="PF01370"/>
    </source>
</evidence>
<name>A0A3M5EY74_PSESS</name>
<proteinExistence type="predicted"/>
<dbReference type="SUPFAM" id="SSF51735">
    <property type="entry name" value="NAD(P)-binding Rossmann-fold domains"/>
    <property type="match status" value="1"/>
</dbReference>
<feature type="domain" description="NAD-dependent epimerase/dehydratase" evidence="1">
    <location>
        <begin position="61"/>
        <end position="251"/>
    </location>
</feature>
<dbReference type="EMBL" id="RBSV01000224">
    <property type="protein sequence ID" value="RMS81004.1"/>
    <property type="molecule type" value="Genomic_DNA"/>
</dbReference>
<gene>
    <name evidence="2" type="ORF">ALP60_00975</name>
</gene>
<accession>A0A3M5EY74</accession>
<dbReference type="Gene3D" id="3.40.50.720">
    <property type="entry name" value="NAD(P)-binding Rossmann-like Domain"/>
    <property type="match status" value="1"/>
</dbReference>
<organism evidence="2 3">
    <name type="scientific">Pseudomonas savastanoi</name>
    <name type="common">Pseudomonas syringae pv. savastanoi</name>
    <dbReference type="NCBI Taxonomy" id="29438"/>
    <lineage>
        <taxon>Bacteria</taxon>
        <taxon>Pseudomonadati</taxon>
        <taxon>Pseudomonadota</taxon>
        <taxon>Gammaproteobacteria</taxon>
        <taxon>Pseudomonadales</taxon>
        <taxon>Pseudomonadaceae</taxon>
        <taxon>Pseudomonas</taxon>
    </lineage>
</organism>
<evidence type="ECO:0000313" key="3">
    <source>
        <dbReference type="Proteomes" id="UP000268887"/>
    </source>
</evidence>
<dbReference type="Proteomes" id="UP000268887">
    <property type="component" value="Unassembled WGS sequence"/>
</dbReference>
<dbReference type="Pfam" id="PF01370">
    <property type="entry name" value="Epimerase"/>
    <property type="match status" value="1"/>
</dbReference>
<dbReference type="InterPro" id="IPR036291">
    <property type="entry name" value="NAD(P)-bd_dom_sf"/>
</dbReference>
<dbReference type="AlphaFoldDB" id="A0A3M5EY74"/>
<dbReference type="InterPro" id="IPR001509">
    <property type="entry name" value="Epimerase_deHydtase"/>
</dbReference>